<evidence type="ECO:0000313" key="3">
    <source>
        <dbReference type="EMBL" id="GIY75667.1"/>
    </source>
</evidence>
<reference evidence="2 4" key="1">
    <citation type="submission" date="2021-06" db="EMBL/GenBank/DDBJ databases">
        <title>Caerostris darwini draft genome.</title>
        <authorList>
            <person name="Kono N."/>
            <person name="Arakawa K."/>
        </authorList>
    </citation>
    <scope>NUCLEOTIDE SEQUENCE [LARGE SCALE GENOMIC DNA]</scope>
</reference>
<sequence length="112" mass="13110">MIQPLKLRLTKSELKLHKGANKTISQSKQPHRHPRISSETHVSLSSEREQGKIHHHPHDTGRQRRQAVDTPKLERWQFPQQKIVAFASEVALTLSYALHWRPYIVVSEKRIQ</sequence>
<organism evidence="2 4">
    <name type="scientific">Caerostris darwini</name>
    <dbReference type="NCBI Taxonomy" id="1538125"/>
    <lineage>
        <taxon>Eukaryota</taxon>
        <taxon>Metazoa</taxon>
        <taxon>Ecdysozoa</taxon>
        <taxon>Arthropoda</taxon>
        <taxon>Chelicerata</taxon>
        <taxon>Arachnida</taxon>
        <taxon>Araneae</taxon>
        <taxon>Araneomorphae</taxon>
        <taxon>Entelegynae</taxon>
        <taxon>Araneoidea</taxon>
        <taxon>Araneidae</taxon>
        <taxon>Caerostris</taxon>
    </lineage>
</organism>
<feature type="compositionally biased region" description="Basic and acidic residues" evidence="1">
    <location>
        <begin position="46"/>
        <end position="62"/>
    </location>
</feature>
<gene>
    <name evidence="2" type="ORF">CDAR_560081</name>
    <name evidence="3" type="ORF">CDAR_560341</name>
</gene>
<dbReference type="EMBL" id="BPLQ01013881">
    <property type="protein sequence ID" value="GIY75627.1"/>
    <property type="molecule type" value="Genomic_DNA"/>
</dbReference>
<dbReference type="EMBL" id="BPLQ01013881">
    <property type="protein sequence ID" value="GIY75667.1"/>
    <property type="molecule type" value="Genomic_DNA"/>
</dbReference>
<evidence type="ECO:0000313" key="4">
    <source>
        <dbReference type="Proteomes" id="UP001054837"/>
    </source>
</evidence>
<dbReference type="Proteomes" id="UP001054837">
    <property type="component" value="Unassembled WGS sequence"/>
</dbReference>
<keyword evidence="4" id="KW-1185">Reference proteome</keyword>
<dbReference type="AlphaFoldDB" id="A0AAV4VZ76"/>
<feature type="region of interest" description="Disordered" evidence="1">
    <location>
        <begin position="1"/>
        <end position="72"/>
    </location>
</feature>
<protein>
    <submittedName>
        <fullName evidence="2">Uncharacterized protein</fullName>
    </submittedName>
</protein>
<evidence type="ECO:0000256" key="1">
    <source>
        <dbReference type="SAM" id="MobiDB-lite"/>
    </source>
</evidence>
<proteinExistence type="predicted"/>
<name>A0AAV4VZ76_9ARAC</name>
<evidence type="ECO:0000313" key="2">
    <source>
        <dbReference type="EMBL" id="GIY75627.1"/>
    </source>
</evidence>
<accession>A0AAV4VZ76</accession>
<comment type="caution">
    <text evidence="2">The sequence shown here is derived from an EMBL/GenBank/DDBJ whole genome shotgun (WGS) entry which is preliminary data.</text>
</comment>